<gene>
    <name evidence="1" type="ORF">KDW_37100</name>
</gene>
<proteinExistence type="predicted"/>
<reference evidence="1 2" key="1">
    <citation type="submission" date="2019-10" db="EMBL/GenBank/DDBJ databases">
        <title>Dictyobacter vulcani sp. nov., within the class Ktedonobacteria, isolated from soil of volcanic Mt. Zao.</title>
        <authorList>
            <person name="Zheng Y."/>
            <person name="Wang C.M."/>
            <person name="Sakai Y."/>
            <person name="Abe K."/>
            <person name="Yokota A."/>
            <person name="Yabe S."/>
        </authorList>
    </citation>
    <scope>NUCLEOTIDE SEQUENCE [LARGE SCALE GENOMIC DNA]</scope>
    <source>
        <strain evidence="1 2">W12</strain>
    </source>
</reference>
<dbReference type="AlphaFoldDB" id="A0A5J4KID5"/>
<dbReference type="EMBL" id="BKZW01000002">
    <property type="protein sequence ID" value="GER89548.1"/>
    <property type="molecule type" value="Genomic_DNA"/>
</dbReference>
<sequence>MTASIVMDVEYFYYSGELDVRKNQVAGKHGSRDLNVLFIYTNVLIVAKD</sequence>
<accession>A0A5J4KID5</accession>
<keyword evidence="2" id="KW-1185">Reference proteome</keyword>
<name>A0A5J4KID5_9CHLR</name>
<evidence type="ECO:0000313" key="2">
    <source>
        <dbReference type="Proteomes" id="UP000326912"/>
    </source>
</evidence>
<evidence type="ECO:0000313" key="1">
    <source>
        <dbReference type="EMBL" id="GER89548.1"/>
    </source>
</evidence>
<dbReference type="Proteomes" id="UP000326912">
    <property type="component" value="Unassembled WGS sequence"/>
</dbReference>
<protein>
    <submittedName>
        <fullName evidence="1">Uncharacterized protein</fullName>
    </submittedName>
</protein>
<organism evidence="1 2">
    <name type="scientific">Dictyobacter vulcani</name>
    <dbReference type="NCBI Taxonomy" id="2607529"/>
    <lineage>
        <taxon>Bacteria</taxon>
        <taxon>Bacillati</taxon>
        <taxon>Chloroflexota</taxon>
        <taxon>Ktedonobacteria</taxon>
        <taxon>Ktedonobacterales</taxon>
        <taxon>Dictyobacteraceae</taxon>
        <taxon>Dictyobacter</taxon>
    </lineage>
</organism>
<comment type="caution">
    <text evidence="1">The sequence shown here is derived from an EMBL/GenBank/DDBJ whole genome shotgun (WGS) entry which is preliminary data.</text>
</comment>